<dbReference type="PATRIC" id="fig|1216932.3.peg.1328"/>
<dbReference type="EMBL" id="HG917868">
    <property type="protein sequence ID" value="CDM68493.1"/>
    <property type="molecule type" value="Genomic_DNA"/>
</dbReference>
<dbReference type="Pfam" id="PF07963">
    <property type="entry name" value="N_methyl"/>
    <property type="match status" value="1"/>
</dbReference>
<sequence>MNSNMSSKNKKKGFTLVEIMAAMAIFLILSLSIGNLLTSSAKIENKSNNRLENINYVKAVMDIFDVKRGDGTDNETISNDRFNYFLNNGVVTISFDNMDELEKKILGTYTGTDGTTYSAIIKVSNKESNIYKVEATVKDNEKGNEVDKKIYISR</sequence>
<name>W6RVW7_9CLOT</name>
<dbReference type="NCBIfam" id="TIGR02532">
    <property type="entry name" value="IV_pilin_GFxxxE"/>
    <property type="match status" value="1"/>
</dbReference>
<accession>W6RVW7</accession>
<dbReference type="HOGENOM" id="CLU_1701164_0_0_9"/>
<keyword evidence="2" id="KW-1185">Reference proteome</keyword>
<dbReference type="PROSITE" id="PS00409">
    <property type="entry name" value="PROKAR_NTER_METHYL"/>
    <property type="match status" value="1"/>
</dbReference>
<dbReference type="Proteomes" id="UP000019426">
    <property type="component" value="Chromosome M2/40_rep1"/>
</dbReference>
<evidence type="ECO:0000313" key="2">
    <source>
        <dbReference type="Proteomes" id="UP000019426"/>
    </source>
</evidence>
<gene>
    <name evidence="1" type="ORF">CM240_1334</name>
</gene>
<dbReference type="InterPro" id="IPR012902">
    <property type="entry name" value="N_methyl_site"/>
</dbReference>
<dbReference type="STRING" id="1216932.CM240_1334"/>
<dbReference type="RefSeq" id="WP_044037581.1">
    <property type="nucleotide sequence ID" value="NZ_HG917868.1"/>
</dbReference>
<evidence type="ECO:0000313" key="1">
    <source>
        <dbReference type="EMBL" id="CDM68493.1"/>
    </source>
</evidence>
<reference evidence="1 2" key="1">
    <citation type="submission" date="2013-11" db="EMBL/GenBank/DDBJ databases">
        <title>Complete genome sequence of Clostridum sp. M2/40.</title>
        <authorList>
            <person name="Wibberg D."/>
            <person name="Puehler A."/>
            <person name="Schlueter A."/>
        </authorList>
    </citation>
    <scope>NUCLEOTIDE SEQUENCE [LARGE SCALE GENOMIC DNA]</scope>
    <source>
        <strain evidence="2">M2/40</strain>
    </source>
</reference>
<proteinExistence type="predicted"/>
<organism evidence="1 2">
    <name type="scientific">Clostridium bornimense</name>
    <dbReference type="NCBI Taxonomy" id="1216932"/>
    <lineage>
        <taxon>Bacteria</taxon>
        <taxon>Bacillati</taxon>
        <taxon>Bacillota</taxon>
        <taxon>Clostridia</taxon>
        <taxon>Eubacteriales</taxon>
        <taxon>Clostridiaceae</taxon>
        <taxon>Clostridium</taxon>
    </lineage>
</organism>
<dbReference type="AlphaFoldDB" id="W6RVW7"/>
<protein>
    <submittedName>
        <fullName evidence="1">Hypothetial membrane protein</fullName>
    </submittedName>
</protein>
<dbReference type="KEGG" id="clt:CM240_1334"/>